<dbReference type="Gene3D" id="3.40.228.10">
    <property type="entry name" value="Dimethylsulfoxide Reductase, domain 2"/>
    <property type="match status" value="1"/>
</dbReference>
<dbReference type="SUPFAM" id="SSF50692">
    <property type="entry name" value="ADC-like"/>
    <property type="match status" value="1"/>
</dbReference>
<dbReference type="Gene3D" id="3.40.50.740">
    <property type="match status" value="1"/>
</dbReference>
<feature type="compositionally biased region" description="Low complexity" evidence="5">
    <location>
        <begin position="38"/>
        <end position="56"/>
    </location>
</feature>
<sequence length="796" mass="84325">MTTPTPQHADASAETVRTHCPYCALQCAMDLTVSEASAPAEGHGAPPSGAGASQPPLSFTVKGASFPTNRGRLCRKGNTAAELLTRRGDRLTAPLIRERSADGARAGRGRTARFREATWDEALDVIAEKVRGLQQTHGADVVGVFGSGALTNEKTYALGKFARLALGTSQIDYNGRWCMSSASKASTMVFGLDRGLPFPLTDLDEACTILMLGSNVADTMPPFVQHLEGARSRGGLLVVDPRRSATAELTADGAGMHIAPAPGGDLVLLLSVAQVVLEEGYADEEYLAARTAGLEDFRRSVSHWWPERAQAATGVGADQIRLLARKLGHAARAARSGGAPVFILTGRGVEQHRDGTDTARAAISLALLLGLPGGGVTGGEPDGSWRGGYGTLTGQGNGQGGREMGQKSDQLPGIRMIANPQDRAHIAGVWGVEPELIPGPGIPATQLLHRMGTTGEDGRPAGVKALFVHASNVAVSAPDASRVVENLRALDLLVVADFFLSETAQEADVVLPVLQWAEEEGTMTNLEGRVLRRRRAVDPPAGARSELWIFAELARRLNAPGTWSAEPVEVFEEIRRATAGAAADYSGLDYASLDDDGTAAYWPVPSTPQRTESGSRTETGEPIVGTPRVFTRAFAHPDGRARLSAIRPVRQNQPRAAGELTFTTGRLMEHYQSGTQTRRVPALQQAHPEVFVEVHPATARQFGLDDTGYALIESPQGRMTARVAVTDGIRADTIFSPFHFSGSGTANLLTRGLTDPHSSMPEFKSTPVTIRPVTAQDGRVPDDSGVSAGMEAKNAA</sequence>
<dbReference type="Gene3D" id="2.40.40.20">
    <property type="match status" value="1"/>
</dbReference>
<keyword evidence="4" id="KW-0411">Iron-sulfur</keyword>
<evidence type="ECO:0000259" key="6">
    <source>
        <dbReference type="PROSITE" id="PS51669"/>
    </source>
</evidence>
<dbReference type="InterPro" id="IPR006657">
    <property type="entry name" value="MoPterin_dinucl-bd_dom"/>
</dbReference>
<dbReference type="Pfam" id="PF01568">
    <property type="entry name" value="Molydop_binding"/>
    <property type="match status" value="1"/>
</dbReference>
<protein>
    <submittedName>
        <fullName evidence="7">Molybdopterin oxidoreductase family protein</fullName>
    </submittedName>
</protein>
<evidence type="ECO:0000256" key="2">
    <source>
        <dbReference type="ARBA" id="ARBA00022723"/>
    </source>
</evidence>
<evidence type="ECO:0000256" key="4">
    <source>
        <dbReference type="ARBA" id="ARBA00023014"/>
    </source>
</evidence>
<dbReference type="Pfam" id="PF00384">
    <property type="entry name" value="Molybdopterin"/>
    <property type="match status" value="1"/>
</dbReference>
<dbReference type="SMART" id="SM00926">
    <property type="entry name" value="Molybdop_Fe4S4"/>
    <property type="match status" value="1"/>
</dbReference>
<feature type="domain" description="4Fe-4S Mo/W bis-MGD-type" evidence="6">
    <location>
        <begin position="13"/>
        <end position="88"/>
    </location>
</feature>
<keyword evidence="2" id="KW-0479">Metal-binding</keyword>
<keyword evidence="3" id="KW-0408">Iron</keyword>
<feature type="region of interest" description="Disordered" evidence="5">
    <location>
        <begin position="773"/>
        <end position="796"/>
    </location>
</feature>
<evidence type="ECO:0000256" key="3">
    <source>
        <dbReference type="ARBA" id="ARBA00023004"/>
    </source>
</evidence>
<dbReference type="PROSITE" id="PS51669">
    <property type="entry name" value="4FE4S_MOW_BIS_MGD"/>
    <property type="match status" value="1"/>
</dbReference>
<feature type="region of interest" description="Disordered" evidence="5">
    <location>
        <begin position="38"/>
        <end position="61"/>
    </location>
</feature>
<evidence type="ECO:0000313" key="7">
    <source>
        <dbReference type="EMBL" id="MDR5712124.1"/>
    </source>
</evidence>
<evidence type="ECO:0000313" key="8">
    <source>
        <dbReference type="Proteomes" id="UP001260872"/>
    </source>
</evidence>
<keyword evidence="8" id="KW-1185">Reference proteome</keyword>
<dbReference type="SUPFAM" id="SSF53706">
    <property type="entry name" value="Formate dehydrogenase/DMSO reductase, domains 1-3"/>
    <property type="match status" value="1"/>
</dbReference>
<name>A0ABU1FTZ6_9MICC</name>
<dbReference type="InterPro" id="IPR009010">
    <property type="entry name" value="Asp_de-COase-like_dom_sf"/>
</dbReference>
<comment type="caution">
    <text evidence="7">The sequence shown here is derived from an EMBL/GenBank/DDBJ whole genome shotgun (WGS) entry which is preliminary data.</text>
</comment>
<dbReference type="Proteomes" id="UP001260872">
    <property type="component" value="Unassembled WGS sequence"/>
</dbReference>
<dbReference type="PANTHER" id="PTHR43105">
    <property type="entry name" value="RESPIRATORY NITRATE REDUCTASE"/>
    <property type="match status" value="1"/>
</dbReference>
<dbReference type="Gene3D" id="2.20.25.90">
    <property type="entry name" value="ADC-like domains"/>
    <property type="match status" value="1"/>
</dbReference>
<gene>
    <name evidence="7" type="ORF">RH857_08270</name>
</gene>
<dbReference type="RefSeq" id="WP_310537504.1">
    <property type="nucleotide sequence ID" value="NZ_BAAAOC010000087.1"/>
</dbReference>
<evidence type="ECO:0000256" key="5">
    <source>
        <dbReference type="SAM" id="MobiDB-lite"/>
    </source>
</evidence>
<organism evidence="7 8">
    <name type="scientific">Nesterenkonia flava</name>
    <dbReference type="NCBI Taxonomy" id="469799"/>
    <lineage>
        <taxon>Bacteria</taxon>
        <taxon>Bacillati</taxon>
        <taxon>Actinomycetota</taxon>
        <taxon>Actinomycetes</taxon>
        <taxon>Micrococcales</taxon>
        <taxon>Micrococcaceae</taxon>
        <taxon>Nesterenkonia</taxon>
    </lineage>
</organism>
<keyword evidence="1" id="KW-0004">4Fe-4S</keyword>
<dbReference type="EMBL" id="JAVKGT010000019">
    <property type="protein sequence ID" value="MDR5712124.1"/>
    <property type="molecule type" value="Genomic_DNA"/>
</dbReference>
<dbReference type="Pfam" id="PF04879">
    <property type="entry name" value="Molybdop_Fe4S4"/>
    <property type="match status" value="1"/>
</dbReference>
<dbReference type="CDD" id="cd00508">
    <property type="entry name" value="MopB_CT_Fdh-Nap-like"/>
    <property type="match status" value="1"/>
</dbReference>
<dbReference type="PANTHER" id="PTHR43105:SF10">
    <property type="entry name" value="NADH-QUINONE OXIDOREDUCTASE SUBUNIT G"/>
    <property type="match status" value="1"/>
</dbReference>
<accession>A0ABU1FTZ6</accession>
<dbReference type="InterPro" id="IPR006963">
    <property type="entry name" value="Mopterin_OxRdtase_4Fe-4S_dom"/>
</dbReference>
<dbReference type="InterPro" id="IPR006656">
    <property type="entry name" value="Mopterin_OxRdtase"/>
</dbReference>
<dbReference type="InterPro" id="IPR050123">
    <property type="entry name" value="Prok_molybdopt-oxidoreductase"/>
</dbReference>
<proteinExistence type="predicted"/>
<reference evidence="8" key="1">
    <citation type="submission" date="2023-07" db="EMBL/GenBank/DDBJ databases">
        <title>Description of three actinobacteria isolated from air of manufacturing shop in a pharmaceutical factory.</title>
        <authorList>
            <person name="Zhang D.-F."/>
        </authorList>
    </citation>
    <scope>NUCLEOTIDE SEQUENCE [LARGE SCALE GENOMIC DNA]</scope>
    <source>
        <strain evidence="8">CCTCC AB 207010</strain>
    </source>
</reference>
<evidence type="ECO:0000256" key="1">
    <source>
        <dbReference type="ARBA" id="ARBA00022485"/>
    </source>
</evidence>